<accession>A0A2T3W7T2</accession>
<sequence length="394" mass="40075">MPLRAEGLAPVGAAAAALACAEFVRSGLYGAYLTQVIDSQFGLPVTAAAGAWTAHFLTDTVMRSPAGALLGRYGLRPVALGGAALSALALALMLLAPPSVGLLLLASALHGAGFSVMWPVAMNLTADAAREGYQGRALAMVANGILPLSGVGFLVFGALAGRGDLFALGLGLGLLLLSAGLTLLLPLRRVLPPGPDPSEARPARSVVGALVPLLPAAFMQTLSMTLLGPWLFRIAEEGLNLSYWSLVAMLGLGGAVAYGIMPLTGRFADRDQGRARAGVMIGYGLVSLAFAGFAFLPAPWLLFVLSAVAGLGYAFLSPAWAALVARVLPVAQRPAAWGVLMTVENAGTALGPLLGGLALAQAGVPGPFVLGAVLAGLTSAGYVVFRRVFQEARG</sequence>
<dbReference type="OrthoDB" id="9815817at2"/>
<dbReference type="Pfam" id="PF07690">
    <property type="entry name" value="MFS_1"/>
    <property type="match status" value="1"/>
</dbReference>
<feature type="transmembrane region" description="Helical" evidence="4">
    <location>
        <begin position="165"/>
        <end position="185"/>
    </location>
</feature>
<name>A0A2T3W7T2_9DEIO</name>
<keyword evidence="1 4" id="KW-0812">Transmembrane</keyword>
<feature type="transmembrane region" description="Helical" evidence="4">
    <location>
        <begin position="277"/>
        <end position="296"/>
    </location>
</feature>
<keyword evidence="2 4" id="KW-1133">Transmembrane helix</keyword>
<dbReference type="SUPFAM" id="SSF103473">
    <property type="entry name" value="MFS general substrate transporter"/>
    <property type="match status" value="1"/>
</dbReference>
<dbReference type="PROSITE" id="PS50850">
    <property type="entry name" value="MFS"/>
    <property type="match status" value="1"/>
</dbReference>
<evidence type="ECO:0000313" key="6">
    <source>
        <dbReference type="EMBL" id="PTA67922.1"/>
    </source>
</evidence>
<dbReference type="InterPro" id="IPR036259">
    <property type="entry name" value="MFS_trans_sf"/>
</dbReference>
<keyword evidence="3 4" id="KW-0472">Membrane</keyword>
<keyword evidence="7" id="KW-1185">Reference proteome</keyword>
<evidence type="ECO:0000256" key="3">
    <source>
        <dbReference type="ARBA" id="ARBA00023136"/>
    </source>
</evidence>
<reference evidence="6 7" key="1">
    <citation type="submission" date="2018-03" db="EMBL/GenBank/DDBJ databases">
        <title>Draft genome of Deinococcus sp. OD32.</title>
        <authorList>
            <person name="Wang X.-P."/>
            <person name="Du Z.-J."/>
        </authorList>
    </citation>
    <scope>NUCLEOTIDE SEQUENCE [LARGE SCALE GENOMIC DNA]</scope>
    <source>
        <strain evidence="6 7">OD32</strain>
    </source>
</reference>
<organism evidence="6 7">
    <name type="scientific">Deinococcus arcticus</name>
    <dbReference type="NCBI Taxonomy" id="2136176"/>
    <lineage>
        <taxon>Bacteria</taxon>
        <taxon>Thermotogati</taxon>
        <taxon>Deinococcota</taxon>
        <taxon>Deinococci</taxon>
        <taxon>Deinococcales</taxon>
        <taxon>Deinococcaceae</taxon>
        <taxon>Deinococcus</taxon>
    </lineage>
</organism>
<dbReference type="GO" id="GO:0022857">
    <property type="term" value="F:transmembrane transporter activity"/>
    <property type="evidence" value="ECO:0007669"/>
    <property type="project" value="InterPro"/>
</dbReference>
<feature type="transmembrane region" description="Helical" evidence="4">
    <location>
        <begin position="137"/>
        <end position="159"/>
    </location>
</feature>
<feature type="transmembrane region" description="Helical" evidence="4">
    <location>
        <begin position="335"/>
        <end position="360"/>
    </location>
</feature>
<comment type="caution">
    <text evidence="6">The sequence shown here is derived from an EMBL/GenBank/DDBJ whole genome shotgun (WGS) entry which is preliminary data.</text>
</comment>
<dbReference type="AlphaFoldDB" id="A0A2T3W7T2"/>
<evidence type="ECO:0000256" key="1">
    <source>
        <dbReference type="ARBA" id="ARBA00022692"/>
    </source>
</evidence>
<feature type="transmembrane region" description="Helical" evidence="4">
    <location>
        <begin position="78"/>
        <end position="96"/>
    </location>
</feature>
<evidence type="ECO:0000259" key="5">
    <source>
        <dbReference type="PROSITE" id="PS50850"/>
    </source>
</evidence>
<evidence type="ECO:0000313" key="7">
    <source>
        <dbReference type="Proteomes" id="UP000240317"/>
    </source>
</evidence>
<evidence type="ECO:0000256" key="4">
    <source>
        <dbReference type="SAM" id="Phobius"/>
    </source>
</evidence>
<dbReference type="InterPro" id="IPR020846">
    <property type="entry name" value="MFS_dom"/>
</dbReference>
<feature type="transmembrane region" description="Helical" evidence="4">
    <location>
        <begin position="102"/>
        <end position="125"/>
    </location>
</feature>
<dbReference type="Gene3D" id="1.20.1250.20">
    <property type="entry name" value="MFS general substrate transporter like domains"/>
    <property type="match status" value="2"/>
</dbReference>
<dbReference type="InterPro" id="IPR011701">
    <property type="entry name" value="MFS"/>
</dbReference>
<dbReference type="EMBL" id="PYSV01000009">
    <property type="protein sequence ID" value="PTA67922.1"/>
    <property type="molecule type" value="Genomic_DNA"/>
</dbReference>
<feature type="transmembrane region" description="Helical" evidence="4">
    <location>
        <begin position="366"/>
        <end position="385"/>
    </location>
</feature>
<dbReference type="Proteomes" id="UP000240317">
    <property type="component" value="Unassembled WGS sequence"/>
</dbReference>
<dbReference type="PANTHER" id="PTHR23534">
    <property type="entry name" value="MFS PERMEASE"/>
    <property type="match status" value="1"/>
</dbReference>
<evidence type="ECO:0000256" key="2">
    <source>
        <dbReference type="ARBA" id="ARBA00022989"/>
    </source>
</evidence>
<dbReference type="PANTHER" id="PTHR23534:SF1">
    <property type="entry name" value="MAJOR FACILITATOR SUPERFAMILY PROTEIN"/>
    <property type="match status" value="1"/>
</dbReference>
<feature type="transmembrane region" description="Helical" evidence="4">
    <location>
        <begin position="302"/>
        <end position="323"/>
    </location>
</feature>
<proteinExistence type="predicted"/>
<gene>
    <name evidence="6" type="ORF">C8263_10850</name>
</gene>
<protein>
    <submittedName>
        <fullName evidence="6">MFS transporter</fullName>
    </submittedName>
</protein>
<dbReference type="PROSITE" id="PS51257">
    <property type="entry name" value="PROKAR_LIPOPROTEIN"/>
    <property type="match status" value="1"/>
</dbReference>
<feature type="transmembrane region" description="Helical" evidence="4">
    <location>
        <begin position="243"/>
        <end position="265"/>
    </location>
</feature>
<feature type="domain" description="Major facilitator superfamily (MFS) profile" evidence="5">
    <location>
        <begin position="209"/>
        <end position="394"/>
    </location>
</feature>